<keyword evidence="2" id="KW-1185">Reference proteome</keyword>
<evidence type="ECO:0000313" key="1">
    <source>
        <dbReference type="EMBL" id="MFD2058264.1"/>
    </source>
</evidence>
<gene>
    <name evidence="1" type="ORF">ACFSQT_35830</name>
</gene>
<proteinExistence type="predicted"/>
<accession>A0ABW4WNX9</accession>
<dbReference type="Proteomes" id="UP001597349">
    <property type="component" value="Unassembled WGS sequence"/>
</dbReference>
<dbReference type="RefSeq" id="WP_379026759.1">
    <property type="nucleotide sequence ID" value="NZ_JBHUGY010000072.1"/>
</dbReference>
<reference evidence="2" key="1">
    <citation type="journal article" date="2019" name="Int. J. Syst. Evol. Microbiol.">
        <title>The Global Catalogue of Microorganisms (GCM) 10K type strain sequencing project: providing services to taxonomists for standard genome sequencing and annotation.</title>
        <authorList>
            <consortium name="The Broad Institute Genomics Platform"/>
            <consortium name="The Broad Institute Genome Sequencing Center for Infectious Disease"/>
            <person name="Wu L."/>
            <person name="Ma J."/>
        </authorList>
    </citation>
    <scope>NUCLEOTIDE SEQUENCE [LARGE SCALE GENOMIC DNA]</scope>
    <source>
        <strain evidence="2">CGMCC 1.16226</strain>
    </source>
</reference>
<dbReference type="EMBL" id="JBHUGY010000072">
    <property type="protein sequence ID" value="MFD2058264.1"/>
    <property type="molecule type" value="Genomic_DNA"/>
</dbReference>
<name>A0ABW4WNX9_9HYPH</name>
<sequence length="485" mass="53730">MALQLAVREDFVPLHTFATVKLGLKTGADGFFFVERLPNPSSGGELLSRRGIILVEGQDGWRGEIASADLRPAILNPHQLFVGDTRLFAISKDTKHLYLCPQSGRLRHGLAEYVRLGELIGIHQGELVQSNGSDAGWYVQVRSLVTSEWVLPYNSAYDYGAWHNPHAAVLNGRFVGAEPIDKNNSELIGAVLNSTFAAMGRLIEGVATGVEGAFDVGPPAARKIKVPDIRLFDEQGRKLVLAAFEAIRENGEMLPCPSRTGNVLQLRRDLDSSLLVALGMSRGLAAAFLDPLYASYGRWRGNIEDVEAQMRVNRRQMNVTGLNRNQRPAETAGKRVWEELEHLVSLFPRAFLPNEEILELVNIPAGASIQVSRPLFEEGTIRTKTKAVDLKSYERVRYVSMLRQLGLVGNIEVPTSATKAAAIVELFEKEQRRFHELASENAAKYVSGKEAISEVVEIARRHWFQACRKNALAAQKTVKSSRKLN</sequence>
<organism evidence="1 2">
    <name type="scientific">Mesorhizobium calcicola</name>
    <dbReference type="NCBI Taxonomy" id="1300310"/>
    <lineage>
        <taxon>Bacteria</taxon>
        <taxon>Pseudomonadati</taxon>
        <taxon>Pseudomonadota</taxon>
        <taxon>Alphaproteobacteria</taxon>
        <taxon>Hyphomicrobiales</taxon>
        <taxon>Phyllobacteriaceae</taxon>
        <taxon>Mesorhizobium</taxon>
    </lineage>
</organism>
<evidence type="ECO:0000313" key="2">
    <source>
        <dbReference type="Proteomes" id="UP001597349"/>
    </source>
</evidence>
<protein>
    <submittedName>
        <fullName evidence="1">Uncharacterized protein</fullName>
    </submittedName>
</protein>
<comment type="caution">
    <text evidence="1">The sequence shown here is derived from an EMBL/GenBank/DDBJ whole genome shotgun (WGS) entry which is preliminary data.</text>
</comment>